<proteinExistence type="predicted"/>
<accession>A0AAF0K002</accession>
<sequence length="165" mass="18957">MTTQQNRFILARAACLLVEAYQKLIPEYVEALGIKDLQVGPDAPNTYEALVADFKDNKRLKVSTEHNTTSIYGASGNLTFRVMHDLGHLLYDAKFTTNDEVLLAQTQWKDLERYIPKEWVLVCREVYTADTIEQSLYEQRTGDFPKDQKAFVMGFLEKHFARMAA</sequence>
<dbReference type="EMBL" id="OQ716796">
    <property type="protein sequence ID" value="WGH15451.1"/>
    <property type="molecule type" value="Genomic_DNA"/>
</dbReference>
<dbReference type="Proteomes" id="UP001224657">
    <property type="component" value="Segment"/>
</dbReference>
<name>A0AAF0K002_9CAUD</name>
<keyword evidence="2" id="KW-1185">Reference proteome</keyword>
<organism evidence="1 2">
    <name type="scientific">Pseudomonas phage PSA6</name>
    <dbReference type="NCBI Taxonomy" id="3038281"/>
    <lineage>
        <taxon>Viruses</taxon>
        <taxon>Duplodnaviria</taxon>
        <taxon>Heunggongvirae</taxon>
        <taxon>Uroviricota</taxon>
        <taxon>Caudoviricetes</taxon>
        <taxon>Autographivirales</taxon>
        <taxon>Autotranscriptaviridae</taxon>
        <taxon>Studiervirinae</taxon>
        <taxon>Phutvirus</taxon>
        <taxon>Phutvirus PSA6</taxon>
    </lineage>
</organism>
<reference evidence="1" key="1">
    <citation type="submission" date="2023-03" db="EMBL/GenBank/DDBJ databases">
        <authorList>
            <person name="Cao G."/>
            <person name="Liao Y."/>
        </authorList>
    </citation>
    <scope>NUCLEOTIDE SEQUENCE</scope>
    <source>
        <strain evidence="1">PSA6</strain>
    </source>
</reference>
<protein>
    <submittedName>
        <fullName evidence="1">Uncharacterized protein</fullName>
    </submittedName>
</protein>
<evidence type="ECO:0000313" key="1">
    <source>
        <dbReference type="EMBL" id="WGH15451.1"/>
    </source>
</evidence>
<evidence type="ECO:0000313" key="2">
    <source>
        <dbReference type="Proteomes" id="UP001224657"/>
    </source>
</evidence>